<dbReference type="AlphaFoldDB" id="A0A1E5NH13"/>
<dbReference type="EMBL" id="MDCO01000006">
    <property type="protein sequence ID" value="OEJ15455.1"/>
    <property type="molecule type" value="Genomic_DNA"/>
</dbReference>
<dbReference type="Gene3D" id="3.10.150.10">
    <property type="entry name" value="DNA Polymerase III, subunit A, domain 2"/>
    <property type="match status" value="1"/>
</dbReference>
<proteinExistence type="predicted"/>
<gene>
    <name evidence="1" type="ORF">BFL38_14295</name>
</gene>
<accession>A0A1E5NH13</accession>
<sequence>MIKVNKKELYSIFKNAINTSSSDIFLTDLNSVHFDFLYNNTLNIVFTDSKQMAIYKLNYIGKKINSFTIKSKNIKALLKHININSIDKNTYITIDYSYYNSIKIDNQVYEKINNFPPYKTVIPDENNKKYKKLYNVILNNKQMIEIKKAIKSIPKKSKRKNIIIHFQKDKIILTIDSNATPIIVIDNIKSNIDYILCLSYIHIINILHQCINDNDDNKIDLEIYQDKPIKITNNNNTFICMQYMSEKYMK</sequence>
<dbReference type="RefSeq" id="WP_069726006.1">
    <property type="nucleotide sequence ID" value="NZ_MDCO01000006.1"/>
</dbReference>
<evidence type="ECO:0000313" key="1">
    <source>
        <dbReference type="EMBL" id="OEJ15455.1"/>
    </source>
</evidence>
<dbReference type="Proteomes" id="UP000095247">
    <property type="component" value="Unassembled WGS sequence"/>
</dbReference>
<organism evidence="1 2">
    <name type="scientific">Brachyspira hampsonii</name>
    <dbReference type="NCBI Taxonomy" id="1287055"/>
    <lineage>
        <taxon>Bacteria</taxon>
        <taxon>Pseudomonadati</taxon>
        <taxon>Spirochaetota</taxon>
        <taxon>Spirochaetia</taxon>
        <taxon>Brachyspirales</taxon>
        <taxon>Brachyspiraceae</taxon>
        <taxon>Brachyspira</taxon>
    </lineage>
</organism>
<protein>
    <recommendedName>
        <fullName evidence="3">DNA polymerase III subunit beta</fullName>
    </recommendedName>
</protein>
<name>A0A1E5NH13_9SPIR</name>
<reference evidence="1 2" key="1">
    <citation type="submission" date="2016-08" db="EMBL/GenBank/DDBJ databases">
        <title>Characterization and recognition of Brachyspira hampsonii sp. nov., a novel intestinal spirochete that is pathogenic to pigs.</title>
        <authorList>
            <person name="Mirajkar N."/>
            <person name="La T."/>
            <person name="Phillips N."/>
            <person name="Hampson D."/>
            <person name="Gebhart C."/>
        </authorList>
    </citation>
    <scope>NUCLEOTIDE SEQUENCE [LARGE SCALE GENOMIC DNA]</scope>
    <source>
        <strain evidence="1 2">P280/1</strain>
    </source>
</reference>
<evidence type="ECO:0008006" key="3">
    <source>
        <dbReference type="Google" id="ProtNLM"/>
    </source>
</evidence>
<evidence type="ECO:0000313" key="2">
    <source>
        <dbReference type="Proteomes" id="UP000095247"/>
    </source>
</evidence>
<comment type="caution">
    <text evidence="1">The sequence shown here is derived from an EMBL/GenBank/DDBJ whole genome shotgun (WGS) entry which is preliminary data.</text>
</comment>